<evidence type="ECO:0000259" key="1">
    <source>
        <dbReference type="Pfam" id="PF00656"/>
    </source>
</evidence>
<evidence type="ECO:0000313" key="2">
    <source>
        <dbReference type="EMBL" id="MBC3932619.1"/>
    </source>
</evidence>
<reference evidence="2 3" key="1">
    <citation type="submission" date="2020-08" db="EMBL/GenBank/DDBJ databases">
        <title>Novel species isolated from subtropical streams in China.</title>
        <authorList>
            <person name="Lu H."/>
        </authorList>
    </citation>
    <scope>NUCLEOTIDE SEQUENCE [LARGE SCALE GENOMIC DNA]</scope>
    <source>
        <strain evidence="2 3">CY22W</strain>
    </source>
</reference>
<comment type="caution">
    <text evidence="2">The sequence shown here is derived from an EMBL/GenBank/DDBJ whole genome shotgun (WGS) entry which is preliminary data.</text>
</comment>
<dbReference type="InterPro" id="IPR029030">
    <property type="entry name" value="Caspase-like_dom_sf"/>
</dbReference>
<dbReference type="Proteomes" id="UP000654304">
    <property type="component" value="Unassembled WGS sequence"/>
</dbReference>
<keyword evidence="3" id="KW-1185">Reference proteome</keyword>
<dbReference type="RefSeq" id="WP_186904252.1">
    <property type="nucleotide sequence ID" value="NZ_JACOGD010000006.1"/>
</dbReference>
<evidence type="ECO:0000313" key="3">
    <source>
        <dbReference type="Proteomes" id="UP000654304"/>
    </source>
</evidence>
<name>A0ABR7A715_9BURK</name>
<protein>
    <submittedName>
        <fullName evidence="2">Caspase family protein</fullName>
    </submittedName>
</protein>
<accession>A0ABR7A715</accession>
<dbReference type="Pfam" id="PF00656">
    <property type="entry name" value="Peptidase_C14"/>
    <property type="match status" value="1"/>
</dbReference>
<sequence length="317" mass="34655">MRKALVVGINYYDNISGLFGCVNDAYAVKNGLERHSDGSINFSVRLKVATAQNDKITRTELKSAVRELFADDSEIALFYFAGHGYIEDLGGYLCASDCESGDDGLSLADVVNIANQSKAHNKIIVLDSCHSGVAGNTSPSRQLAEMTEGLTILTASTDQQYASEENGAGVFTTLFVDALNGAAGNLVGDVTPGSVYAHIDQSLGPWDQRPVFKTNVKSFVSLRTVQAPISLQELQRITDFFPEPGIEFKLDPSYEPESEHPNTDKTSIFSILQKYNRTNLLVPVDAPHMYHAAMNNKACKLTVLGEHYRRLVARKLI</sequence>
<dbReference type="SUPFAM" id="SSF52129">
    <property type="entry name" value="Caspase-like"/>
    <property type="match status" value="1"/>
</dbReference>
<dbReference type="InterPro" id="IPR011600">
    <property type="entry name" value="Pept_C14_caspase"/>
</dbReference>
<dbReference type="PANTHER" id="PTHR22576">
    <property type="entry name" value="MUCOSA ASSOCIATED LYMPHOID TISSUE LYMPHOMA TRANSLOCATION PROTEIN 1/PARACASPASE"/>
    <property type="match status" value="1"/>
</dbReference>
<dbReference type="EMBL" id="JACOGD010000006">
    <property type="protein sequence ID" value="MBC3932619.1"/>
    <property type="molecule type" value="Genomic_DNA"/>
</dbReference>
<dbReference type="InterPro" id="IPR052039">
    <property type="entry name" value="Caspase-related_regulators"/>
</dbReference>
<proteinExistence type="predicted"/>
<feature type="domain" description="Peptidase C14 caspase" evidence="1">
    <location>
        <begin position="1"/>
        <end position="185"/>
    </location>
</feature>
<dbReference type="PANTHER" id="PTHR22576:SF37">
    <property type="entry name" value="MUCOSA-ASSOCIATED LYMPHOID TISSUE LYMPHOMA TRANSLOCATION PROTEIN 1"/>
    <property type="match status" value="1"/>
</dbReference>
<gene>
    <name evidence="2" type="ORF">H8K43_13100</name>
</gene>
<dbReference type="Gene3D" id="3.40.50.1460">
    <property type="match status" value="1"/>
</dbReference>
<organism evidence="2 3">
    <name type="scientific">Undibacterium curvum</name>
    <dbReference type="NCBI Taxonomy" id="2762294"/>
    <lineage>
        <taxon>Bacteria</taxon>
        <taxon>Pseudomonadati</taxon>
        <taxon>Pseudomonadota</taxon>
        <taxon>Betaproteobacteria</taxon>
        <taxon>Burkholderiales</taxon>
        <taxon>Oxalobacteraceae</taxon>
        <taxon>Undibacterium</taxon>
    </lineage>
</organism>